<comment type="caution">
    <text evidence="8">The sequence shown here is derived from an EMBL/GenBank/DDBJ whole genome shotgun (WGS) entry which is preliminary data.</text>
</comment>
<dbReference type="SUPFAM" id="SSF52317">
    <property type="entry name" value="Class I glutamine amidotransferase-like"/>
    <property type="match status" value="1"/>
</dbReference>
<dbReference type="PANTHER" id="PTHR30237">
    <property type="entry name" value="MURAMOYLTETRAPEPTIDE CARBOXYPEPTIDASE"/>
    <property type="match status" value="1"/>
</dbReference>
<keyword evidence="5" id="KW-0720">Serine protease</keyword>
<dbReference type="InterPro" id="IPR029062">
    <property type="entry name" value="Class_I_gatase-like"/>
</dbReference>
<dbReference type="InterPro" id="IPR003507">
    <property type="entry name" value="S66_fam"/>
</dbReference>
<keyword evidence="2 8" id="KW-0121">Carboxypeptidase</keyword>
<dbReference type="InterPro" id="IPR040921">
    <property type="entry name" value="Peptidase_S66C"/>
</dbReference>
<evidence type="ECO:0000259" key="6">
    <source>
        <dbReference type="Pfam" id="PF02016"/>
    </source>
</evidence>
<keyword evidence="9" id="KW-1185">Reference proteome</keyword>
<dbReference type="Pfam" id="PF17676">
    <property type="entry name" value="Peptidase_S66C"/>
    <property type="match status" value="1"/>
</dbReference>
<dbReference type="Pfam" id="PF02016">
    <property type="entry name" value="Peptidase_S66"/>
    <property type="match status" value="1"/>
</dbReference>
<dbReference type="InterPro" id="IPR040449">
    <property type="entry name" value="Peptidase_S66_N"/>
</dbReference>
<dbReference type="PANTHER" id="PTHR30237:SF2">
    <property type="entry name" value="MUREIN TETRAPEPTIDE CARBOXYPEPTIDASE"/>
    <property type="match status" value="1"/>
</dbReference>
<evidence type="ECO:0000256" key="2">
    <source>
        <dbReference type="ARBA" id="ARBA00022645"/>
    </source>
</evidence>
<dbReference type="SUPFAM" id="SSF141986">
    <property type="entry name" value="LD-carboxypeptidase A C-terminal domain-like"/>
    <property type="match status" value="1"/>
</dbReference>
<dbReference type="CDD" id="cd07025">
    <property type="entry name" value="Peptidase_S66"/>
    <property type="match status" value="1"/>
</dbReference>
<dbReference type="Gene3D" id="3.50.30.60">
    <property type="entry name" value="LD-carboxypeptidase A C-terminal domain-like"/>
    <property type="match status" value="1"/>
</dbReference>
<gene>
    <name evidence="8" type="primary">ykfA_1</name>
    <name evidence="8" type="ORF">EMA8858_02727</name>
</gene>
<feature type="domain" description="LD-carboxypeptidase C-terminal" evidence="7">
    <location>
        <begin position="224"/>
        <end position="340"/>
    </location>
</feature>
<evidence type="ECO:0000313" key="9">
    <source>
        <dbReference type="Proteomes" id="UP000837932"/>
    </source>
</evidence>
<evidence type="ECO:0000256" key="1">
    <source>
        <dbReference type="ARBA" id="ARBA00010233"/>
    </source>
</evidence>
<name>A0ABN8EU67_9BACT</name>
<evidence type="ECO:0000313" key="8">
    <source>
        <dbReference type="EMBL" id="CAH0996595.1"/>
    </source>
</evidence>
<dbReference type="EC" id="3.4.16.-" evidence="8"/>
<evidence type="ECO:0000256" key="4">
    <source>
        <dbReference type="ARBA" id="ARBA00022801"/>
    </source>
</evidence>
<reference evidence="8" key="1">
    <citation type="submission" date="2021-12" db="EMBL/GenBank/DDBJ databases">
        <authorList>
            <person name="Rodrigo-Torres L."/>
            <person name="Arahal R. D."/>
            <person name="Lucena T."/>
        </authorList>
    </citation>
    <scope>NUCLEOTIDE SEQUENCE</scope>
    <source>
        <strain evidence="8">CECT 8858</strain>
    </source>
</reference>
<dbReference type="InterPro" id="IPR027478">
    <property type="entry name" value="LdcA_N"/>
</dbReference>
<comment type="similarity">
    <text evidence="1">Belongs to the peptidase S66 family.</text>
</comment>
<keyword evidence="3" id="KW-0645">Protease</keyword>
<accession>A0ABN8EU67</accession>
<proteinExistence type="inferred from homology"/>
<evidence type="ECO:0000256" key="3">
    <source>
        <dbReference type="ARBA" id="ARBA00022670"/>
    </source>
</evidence>
<dbReference type="Gene3D" id="3.40.50.10740">
    <property type="entry name" value="Class I glutamine amidotransferase-like"/>
    <property type="match status" value="1"/>
</dbReference>
<dbReference type="GO" id="GO:0004180">
    <property type="term" value="F:carboxypeptidase activity"/>
    <property type="evidence" value="ECO:0007669"/>
    <property type="project" value="UniProtKB-KW"/>
</dbReference>
<evidence type="ECO:0000259" key="7">
    <source>
        <dbReference type="Pfam" id="PF17676"/>
    </source>
</evidence>
<dbReference type="EMBL" id="CAKLPY010000002">
    <property type="protein sequence ID" value="CAH0996595.1"/>
    <property type="molecule type" value="Genomic_DNA"/>
</dbReference>
<protein>
    <submittedName>
        <fullName evidence="8">Murein peptide carboxypeptidase</fullName>
        <ecNumber evidence="8">3.4.16.-</ecNumber>
    </submittedName>
</protein>
<dbReference type="PIRSF" id="PIRSF028757">
    <property type="entry name" value="LD-carboxypeptidase"/>
    <property type="match status" value="1"/>
</dbReference>
<sequence>MFQNFRDNSSKISRRNFLRASLIASYGLTNMNFTVFDDTLKTIKPMALKKGDTIGLVCPAYSAFIKEEVKIAVESLQEMGFKVVLGKHVFDRYGNLAGKDEDRAADINEMFANKNINAIMAMHGGWGSARILQLLDYQNIKKNPKIFIGYSDITALLVGIYSQTGLVTFHGPVGSSTWNSFSVDYFKNILVDANATKMSNPVRKNDALVPMDDRIYTINAGKASGKLIGGNLTVLSHILGSKYVPDFTGAILFLEDVQEDTYRVDRMITQLKLAGILNQIAGFVFGKCTDCPPSKNYGSLTLEDIFEDHIKPLNIPAFSGAMIGHIKDKFTVPIGIEASIDADEGTITLKESAVL</sequence>
<dbReference type="Proteomes" id="UP000837932">
    <property type="component" value="Unassembled WGS sequence"/>
</dbReference>
<evidence type="ECO:0000256" key="5">
    <source>
        <dbReference type="ARBA" id="ARBA00022825"/>
    </source>
</evidence>
<dbReference type="InterPro" id="IPR027461">
    <property type="entry name" value="Carboxypeptidase_A_C_sf"/>
</dbReference>
<keyword evidence="4 8" id="KW-0378">Hydrolase</keyword>
<organism evidence="8 9">
    <name type="scientific">Emticicia aquatica</name>
    <dbReference type="NCBI Taxonomy" id="1681835"/>
    <lineage>
        <taxon>Bacteria</taxon>
        <taxon>Pseudomonadati</taxon>
        <taxon>Bacteroidota</taxon>
        <taxon>Cytophagia</taxon>
        <taxon>Cytophagales</taxon>
        <taxon>Leadbetterellaceae</taxon>
        <taxon>Emticicia</taxon>
    </lineage>
</organism>
<feature type="domain" description="LD-carboxypeptidase N-terminal" evidence="6">
    <location>
        <begin position="54"/>
        <end position="171"/>
    </location>
</feature>